<reference evidence="8 9" key="1">
    <citation type="submission" date="2019-09" db="EMBL/GenBank/DDBJ databases">
        <title>Bird 10,000 Genomes (B10K) Project - Family phase.</title>
        <authorList>
            <person name="Zhang G."/>
        </authorList>
    </citation>
    <scope>NUCLEOTIDE SEQUENCE [LARGE SCALE GENOMIC DNA]</scope>
    <source>
        <strain evidence="8">B10K-DU-029-52</strain>
    </source>
</reference>
<dbReference type="PANTHER" id="PTHR14871:SF1">
    <property type="entry name" value="DYNEIN REGULATORY COMPLEX PROTEIN 9"/>
    <property type="match status" value="1"/>
</dbReference>
<evidence type="ECO:0000256" key="2">
    <source>
        <dbReference type="ARBA" id="ARBA00004316"/>
    </source>
</evidence>
<proteinExistence type="predicted"/>
<gene>
    <name evidence="8" type="primary">Iqcg</name>
    <name evidence="8" type="ORF">ORISOL_R00086</name>
</gene>
<dbReference type="CDD" id="cd23766">
    <property type="entry name" value="IQCG"/>
    <property type="match status" value="1"/>
</dbReference>
<feature type="non-terminal residue" evidence="8">
    <location>
        <position position="1"/>
    </location>
</feature>
<dbReference type="GO" id="GO:0036126">
    <property type="term" value="C:sperm flagellum"/>
    <property type="evidence" value="ECO:0007669"/>
    <property type="project" value="TreeGrafter"/>
</dbReference>
<sequence>MEKVTHLEALLFSAVLESCVDQLAIIGYIIPVSHDGKTELSDAIKEMTQEELDINDPEHVSAKQESGETSTALKDTEHKQGKTEDQKSTHHSSKSSKKRTTRAAEKLKKIQADRQYASDVFTITIKKMEKFGIFNSLKDANEREKARRSKFIDILNRSEKGKKEIKSLQKQLQDVKKETEEDLQSQDKIIDHLKDKLQEQMAILNTESYYLKKNTDLQVHLTQKKCSNAEDALEKEIQNLKSIIDEEIQVHTETEIFLMKQYQKVKDKLEYWIEKYKTDTDAKDEELANLRALKAENLETMQRYAKECLVYQATIIMDRTEKDMKKEQIEREALELKSTLKVQAWWKGTMVRKFLGPYQELEKFLKDRAAEKEAEKEKSGKKR</sequence>
<keyword evidence="5" id="KW-0966">Cell projection</keyword>
<comment type="subcellular location">
    <subcellularLocation>
        <location evidence="2">Cell projection</location>
    </subcellularLocation>
    <subcellularLocation>
        <location evidence="1">Cytoplasm</location>
        <location evidence="1">Cytoskeleton</location>
    </subcellularLocation>
</comment>
<evidence type="ECO:0000256" key="1">
    <source>
        <dbReference type="ARBA" id="ARBA00004245"/>
    </source>
</evidence>
<feature type="non-terminal residue" evidence="8">
    <location>
        <position position="383"/>
    </location>
</feature>
<feature type="compositionally biased region" description="Basic residues" evidence="7">
    <location>
        <begin position="89"/>
        <end position="101"/>
    </location>
</feature>
<dbReference type="PANTHER" id="PTHR14871">
    <property type="entry name" value="DYNEIN REGULATORY COMPLEX PROTEIN 9"/>
    <property type="match status" value="1"/>
</dbReference>
<protein>
    <submittedName>
        <fullName evidence="8">DRC9 protein</fullName>
    </submittedName>
</protein>
<dbReference type="EMBL" id="VZRL01002672">
    <property type="protein sequence ID" value="NWV21498.1"/>
    <property type="molecule type" value="Genomic_DNA"/>
</dbReference>
<keyword evidence="3" id="KW-0963">Cytoplasm</keyword>
<evidence type="ECO:0000313" key="9">
    <source>
        <dbReference type="Proteomes" id="UP000571324"/>
    </source>
</evidence>
<feature type="compositionally biased region" description="Basic and acidic residues" evidence="7">
    <location>
        <begin position="74"/>
        <end position="88"/>
    </location>
</feature>
<feature type="coiled-coil region" evidence="6">
    <location>
        <begin position="158"/>
        <end position="196"/>
    </location>
</feature>
<evidence type="ECO:0000256" key="3">
    <source>
        <dbReference type="ARBA" id="ARBA00022490"/>
    </source>
</evidence>
<dbReference type="GO" id="GO:0005737">
    <property type="term" value="C:cytoplasm"/>
    <property type="evidence" value="ECO:0007669"/>
    <property type="project" value="TreeGrafter"/>
</dbReference>
<dbReference type="OrthoDB" id="10254713at2759"/>
<name>A0A7K6D602_9PASS</name>
<keyword evidence="4" id="KW-0206">Cytoskeleton</keyword>
<feature type="coiled-coil region" evidence="6">
    <location>
        <begin position="226"/>
        <end position="293"/>
    </location>
</feature>
<evidence type="ECO:0000256" key="7">
    <source>
        <dbReference type="SAM" id="MobiDB-lite"/>
    </source>
</evidence>
<evidence type="ECO:0000256" key="5">
    <source>
        <dbReference type="ARBA" id="ARBA00023273"/>
    </source>
</evidence>
<dbReference type="GO" id="GO:0005856">
    <property type="term" value="C:cytoskeleton"/>
    <property type="evidence" value="ECO:0007669"/>
    <property type="project" value="UniProtKB-SubCell"/>
</dbReference>
<accession>A0A7K6D602</accession>
<comment type="caution">
    <text evidence="8">The sequence shown here is derived from an EMBL/GenBank/DDBJ whole genome shotgun (WGS) entry which is preliminary data.</text>
</comment>
<dbReference type="GO" id="GO:0007288">
    <property type="term" value="P:sperm axoneme assembly"/>
    <property type="evidence" value="ECO:0007669"/>
    <property type="project" value="TreeGrafter"/>
</dbReference>
<dbReference type="AlphaFoldDB" id="A0A7K6D602"/>
<keyword evidence="9" id="KW-1185">Reference proteome</keyword>
<dbReference type="InterPro" id="IPR042618">
    <property type="entry name" value="IQCG"/>
</dbReference>
<evidence type="ECO:0000313" key="8">
    <source>
        <dbReference type="EMBL" id="NWV21498.1"/>
    </source>
</evidence>
<feature type="compositionally biased region" description="Basic and acidic residues" evidence="7">
    <location>
        <begin position="56"/>
        <end position="66"/>
    </location>
</feature>
<keyword evidence="6" id="KW-0175">Coiled coil</keyword>
<dbReference type="Proteomes" id="UP000571324">
    <property type="component" value="Unassembled WGS sequence"/>
</dbReference>
<organism evidence="8 9">
    <name type="scientific">Origma solitaria</name>
    <dbReference type="NCBI Taxonomy" id="720586"/>
    <lineage>
        <taxon>Eukaryota</taxon>
        <taxon>Metazoa</taxon>
        <taxon>Chordata</taxon>
        <taxon>Craniata</taxon>
        <taxon>Vertebrata</taxon>
        <taxon>Euteleostomi</taxon>
        <taxon>Archelosauria</taxon>
        <taxon>Archosauria</taxon>
        <taxon>Dinosauria</taxon>
        <taxon>Saurischia</taxon>
        <taxon>Theropoda</taxon>
        <taxon>Coelurosauria</taxon>
        <taxon>Aves</taxon>
        <taxon>Neognathae</taxon>
        <taxon>Neoaves</taxon>
        <taxon>Telluraves</taxon>
        <taxon>Australaves</taxon>
        <taxon>Passeriformes</taxon>
        <taxon>Meliphagoidea</taxon>
        <taxon>Acanthizidae</taxon>
        <taxon>Origma</taxon>
    </lineage>
</organism>
<evidence type="ECO:0000256" key="4">
    <source>
        <dbReference type="ARBA" id="ARBA00023212"/>
    </source>
</evidence>
<evidence type="ECO:0000256" key="6">
    <source>
        <dbReference type="SAM" id="Coils"/>
    </source>
</evidence>
<feature type="region of interest" description="Disordered" evidence="7">
    <location>
        <begin position="50"/>
        <end position="105"/>
    </location>
</feature>